<keyword evidence="1" id="KW-0472">Membrane</keyword>
<keyword evidence="1" id="KW-0812">Transmembrane</keyword>
<dbReference type="PANTHER" id="PTHR47767">
    <property type="entry name" value="ADHESION G PROTEIN-COUPLED RECEPTOR G7"/>
    <property type="match status" value="1"/>
</dbReference>
<proteinExistence type="predicted"/>
<sequence>MSEFDHLLLCFCYFSIQDKTKNLIVLNDEVYGISMGAKISNLTDNIEIFVRAGNLEKQIEPVHEDPDQSVSGFIYTEFIVFVQREHRRHTIQLSVYRHSVDHALLYAVNIHLVLPSSSSYVFLAHPTKYHHQKLYEEDDCVRMGCWITNHYIHYIVNIGYYSLVFSFTAGVFVMIVAKMIRARNMCVGDVKKATLKRRVMMILSLFVLLGLTWAVAFFSYGDMIIPSYYIFCVLNSFQGKCETAFKKTFYFNISSNGDHFEVIMNETVKHIKLLFLTNQPHSDVCKCEGKEGSKYVLRVNGAQVTCVTCINSTVTISSSTTSPETISSSEASKMMDVLKNIADEMVENDEDTEEIDENGFEGLVYIQNRSTESKDIMMFSSSDQDKIHVTHDQNITQKEYSWYVKISAEAFNESRLENNGSAYVGLLQFKNMDADVIAHIDFFTIHLFYLL</sequence>
<evidence type="ECO:0000256" key="1">
    <source>
        <dbReference type="SAM" id="Phobius"/>
    </source>
</evidence>
<name>A0A5A9NTM8_9TELE</name>
<dbReference type="AlphaFoldDB" id="A0A5A9NTM8"/>
<gene>
    <name evidence="2" type="ORF">E1301_Tti006104</name>
</gene>
<comment type="caution">
    <text evidence="2">The sequence shown here is derived from an EMBL/GenBank/DDBJ whole genome shotgun (WGS) entry which is preliminary data.</text>
</comment>
<keyword evidence="2" id="KW-0675">Receptor</keyword>
<keyword evidence="3" id="KW-1185">Reference proteome</keyword>
<keyword evidence="1" id="KW-1133">Transmembrane helix</keyword>
<evidence type="ECO:0000313" key="2">
    <source>
        <dbReference type="EMBL" id="KAA0711607.1"/>
    </source>
</evidence>
<feature type="transmembrane region" description="Helical" evidence="1">
    <location>
        <begin position="158"/>
        <end position="177"/>
    </location>
</feature>
<feature type="transmembrane region" description="Helical" evidence="1">
    <location>
        <begin position="198"/>
        <end position="220"/>
    </location>
</feature>
<organism evidence="2 3">
    <name type="scientific">Triplophysa tibetana</name>
    <dbReference type="NCBI Taxonomy" id="1572043"/>
    <lineage>
        <taxon>Eukaryota</taxon>
        <taxon>Metazoa</taxon>
        <taxon>Chordata</taxon>
        <taxon>Craniata</taxon>
        <taxon>Vertebrata</taxon>
        <taxon>Euteleostomi</taxon>
        <taxon>Actinopterygii</taxon>
        <taxon>Neopterygii</taxon>
        <taxon>Teleostei</taxon>
        <taxon>Ostariophysi</taxon>
        <taxon>Cypriniformes</taxon>
        <taxon>Nemacheilidae</taxon>
        <taxon>Triplophysa</taxon>
    </lineage>
</organism>
<dbReference type="Proteomes" id="UP000324632">
    <property type="component" value="Chromosome 15"/>
</dbReference>
<reference evidence="2 3" key="1">
    <citation type="journal article" date="2019" name="Mol. Ecol. Resour.">
        <title>Chromosome-level genome assembly of Triplophysa tibetana, a fish adapted to the harsh high-altitude environment of the Tibetan Plateau.</title>
        <authorList>
            <person name="Yang X."/>
            <person name="Liu H."/>
            <person name="Ma Z."/>
            <person name="Zou Y."/>
            <person name="Zou M."/>
            <person name="Mao Y."/>
            <person name="Li X."/>
            <person name="Wang H."/>
            <person name="Chen T."/>
            <person name="Wang W."/>
            <person name="Yang R."/>
        </authorList>
    </citation>
    <scope>NUCLEOTIDE SEQUENCE [LARGE SCALE GENOMIC DNA]</scope>
    <source>
        <strain evidence="2">TTIB1903HZAU</strain>
        <tissue evidence="2">Muscle</tissue>
    </source>
</reference>
<dbReference type="EMBL" id="SOYY01000015">
    <property type="protein sequence ID" value="KAA0711607.1"/>
    <property type="molecule type" value="Genomic_DNA"/>
</dbReference>
<protein>
    <submittedName>
        <fullName evidence="2">G-protein coupled receptor G1</fullName>
    </submittedName>
</protein>
<evidence type="ECO:0000313" key="3">
    <source>
        <dbReference type="Proteomes" id="UP000324632"/>
    </source>
</evidence>
<accession>A0A5A9NTM8</accession>
<dbReference type="InterPro" id="IPR053066">
    <property type="entry name" value="ADGR_G7"/>
</dbReference>
<dbReference type="Gene3D" id="1.20.1070.10">
    <property type="entry name" value="Rhodopsin 7-helix transmembrane proteins"/>
    <property type="match status" value="1"/>
</dbReference>